<keyword evidence="5 10" id="KW-0678">Repressor</keyword>
<dbReference type="InterPro" id="IPR003311">
    <property type="entry name" value="AUX_IAA"/>
</dbReference>
<dbReference type="GO" id="GO:0009734">
    <property type="term" value="P:auxin-activated signaling pathway"/>
    <property type="evidence" value="ECO:0007669"/>
    <property type="project" value="UniProtKB-UniRule"/>
</dbReference>
<reference evidence="13 14" key="2">
    <citation type="submission" date="2024-10" db="EMBL/GenBank/DDBJ databases">
        <authorList>
            <person name="Ryan C."/>
        </authorList>
    </citation>
    <scope>NUCLEOTIDE SEQUENCE [LARGE SCALE GENOMIC DNA]</scope>
</reference>
<dbReference type="InterPro" id="IPR033389">
    <property type="entry name" value="AUX/IAA_dom"/>
</dbReference>
<dbReference type="Pfam" id="PF02309">
    <property type="entry name" value="AUX_IAA"/>
    <property type="match status" value="1"/>
</dbReference>
<dbReference type="EMBL" id="OZ075132">
    <property type="protein sequence ID" value="CAL4984936.1"/>
    <property type="molecule type" value="Genomic_DNA"/>
</dbReference>
<keyword evidence="6 10" id="KW-0805">Transcription regulation</keyword>
<name>A0ABC9AUV3_9POAL</name>
<protein>
    <recommendedName>
        <fullName evidence="10">Auxin-responsive protein</fullName>
    </recommendedName>
</protein>
<dbReference type="PANTHER" id="PTHR31734:SF41">
    <property type="entry name" value="AUXIN-RESPONSIVE PROTEIN IAA28-RELATED"/>
    <property type="match status" value="1"/>
</dbReference>
<evidence type="ECO:0000313" key="13">
    <source>
        <dbReference type="EMBL" id="CAL4984936.1"/>
    </source>
</evidence>
<evidence type="ECO:0000256" key="4">
    <source>
        <dbReference type="ARBA" id="ARBA00011726"/>
    </source>
</evidence>
<proteinExistence type="inferred from homology"/>
<dbReference type="InterPro" id="IPR053793">
    <property type="entry name" value="PB1-like"/>
</dbReference>
<evidence type="ECO:0000256" key="10">
    <source>
        <dbReference type="RuleBase" id="RU004549"/>
    </source>
</evidence>
<dbReference type="Proteomes" id="UP001497457">
    <property type="component" value="Chromosome 22rd"/>
</dbReference>
<gene>
    <name evidence="13" type="ORF">URODEC1_LOCUS57722</name>
</gene>
<dbReference type="PANTHER" id="PTHR31734">
    <property type="entry name" value="AUXIN-RESPONSIVE PROTEIN IAA17"/>
    <property type="match status" value="1"/>
</dbReference>
<keyword evidence="14" id="KW-1185">Reference proteome</keyword>
<comment type="subunit">
    <text evidence="4 10">Homodimers and heterodimers.</text>
</comment>
<evidence type="ECO:0000256" key="8">
    <source>
        <dbReference type="ARBA" id="ARBA00023242"/>
    </source>
</evidence>
<evidence type="ECO:0000256" key="7">
    <source>
        <dbReference type="ARBA" id="ARBA00023163"/>
    </source>
</evidence>
<sequence length="184" mass="20321">MDGMRSTDTSVDPEVEVRPELSQSRFVKVFMQGGVIGRKVNLATHQNYASLSFALKRLGHNYAMPACELNGLVNNEDDGAFDDNNFILFYDNVDGDRFFLGEVPWEDFVISVKRIYIVPAEQQQENVVDNEEDQEEYRENCDDNAATSAPALDDGDDIIPANDDNVADDGDAMASTPVGGASEE</sequence>
<evidence type="ECO:0000256" key="9">
    <source>
        <dbReference type="ARBA" id="ARBA00023294"/>
    </source>
</evidence>
<feature type="domain" description="PB1" evidence="12">
    <location>
        <begin position="24"/>
        <end position="120"/>
    </location>
</feature>
<organism evidence="13 14">
    <name type="scientific">Urochloa decumbens</name>
    <dbReference type="NCBI Taxonomy" id="240449"/>
    <lineage>
        <taxon>Eukaryota</taxon>
        <taxon>Viridiplantae</taxon>
        <taxon>Streptophyta</taxon>
        <taxon>Embryophyta</taxon>
        <taxon>Tracheophyta</taxon>
        <taxon>Spermatophyta</taxon>
        <taxon>Magnoliopsida</taxon>
        <taxon>Liliopsida</taxon>
        <taxon>Poales</taxon>
        <taxon>Poaceae</taxon>
        <taxon>PACMAD clade</taxon>
        <taxon>Panicoideae</taxon>
        <taxon>Panicodae</taxon>
        <taxon>Paniceae</taxon>
        <taxon>Melinidinae</taxon>
        <taxon>Urochloa</taxon>
    </lineage>
</organism>
<keyword evidence="8 10" id="KW-0539">Nucleus</keyword>
<evidence type="ECO:0000256" key="3">
    <source>
        <dbReference type="ARBA" id="ARBA00006728"/>
    </source>
</evidence>
<dbReference type="PROSITE" id="PS51745">
    <property type="entry name" value="PB1"/>
    <property type="match status" value="1"/>
</dbReference>
<dbReference type="AlphaFoldDB" id="A0ABC9AUV3"/>
<comment type="similarity">
    <text evidence="3 10">Belongs to the Aux/IAA family.</text>
</comment>
<evidence type="ECO:0000256" key="2">
    <source>
        <dbReference type="ARBA" id="ARBA00004123"/>
    </source>
</evidence>
<evidence type="ECO:0000313" key="14">
    <source>
        <dbReference type="Proteomes" id="UP001497457"/>
    </source>
</evidence>
<evidence type="ECO:0000256" key="5">
    <source>
        <dbReference type="ARBA" id="ARBA00022491"/>
    </source>
</evidence>
<accession>A0ABC9AUV3</accession>
<feature type="region of interest" description="Disordered" evidence="11">
    <location>
        <begin position="125"/>
        <end position="184"/>
    </location>
</feature>
<evidence type="ECO:0000259" key="12">
    <source>
        <dbReference type="PROSITE" id="PS51745"/>
    </source>
</evidence>
<evidence type="ECO:0000256" key="6">
    <source>
        <dbReference type="ARBA" id="ARBA00023015"/>
    </source>
</evidence>
<evidence type="ECO:0000256" key="11">
    <source>
        <dbReference type="SAM" id="MobiDB-lite"/>
    </source>
</evidence>
<comment type="subcellular location">
    <subcellularLocation>
        <location evidence="2 10">Nucleus</location>
    </subcellularLocation>
</comment>
<dbReference type="GO" id="GO:0005634">
    <property type="term" value="C:nucleus"/>
    <property type="evidence" value="ECO:0007669"/>
    <property type="project" value="UniProtKB-SubCell"/>
</dbReference>
<keyword evidence="7 10" id="KW-0804">Transcription</keyword>
<reference evidence="14" key="1">
    <citation type="submission" date="2024-06" db="EMBL/GenBank/DDBJ databases">
        <authorList>
            <person name="Ryan C."/>
        </authorList>
    </citation>
    <scope>NUCLEOTIDE SEQUENCE [LARGE SCALE GENOMIC DNA]</scope>
</reference>
<comment type="function">
    <text evidence="1 10">Aux/IAA proteins are short-lived transcriptional factors that function as repressors of early auxin response genes at low auxin concentrations.</text>
</comment>
<dbReference type="Gene3D" id="3.10.20.90">
    <property type="entry name" value="Phosphatidylinositol 3-kinase Catalytic Subunit, Chain A, domain 1"/>
    <property type="match status" value="1"/>
</dbReference>
<dbReference type="SUPFAM" id="SSF54277">
    <property type="entry name" value="CAD &amp; PB1 domains"/>
    <property type="match status" value="1"/>
</dbReference>
<evidence type="ECO:0000256" key="1">
    <source>
        <dbReference type="ARBA" id="ARBA00002159"/>
    </source>
</evidence>
<keyword evidence="9 10" id="KW-0927">Auxin signaling pathway</keyword>